<dbReference type="GO" id="GO:0042981">
    <property type="term" value="P:regulation of apoptotic process"/>
    <property type="evidence" value="ECO:0007669"/>
    <property type="project" value="TreeGrafter"/>
</dbReference>
<dbReference type="PANTHER" id="PTHR22990:SF20">
    <property type="entry name" value="F-BOX ONLY PROTEIN 11"/>
    <property type="match status" value="1"/>
</dbReference>
<feature type="compositionally biased region" description="Low complexity" evidence="2">
    <location>
        <begin position="42"/>
        <end position="55"/>
    </location>
</feature>
<dbReference type="EnsemblMetazoa" id="tetur569g00010.1">
    <property type="protein sequence ID" value="tetur569g00010.1"/>
    <property type="gene ID" value="tetur569g00010"/>
</dbReference>
<proteinExistence type="predicted"/>
<dbReference type="eggNOG" id="KOG1777">
    <property type="taxonomic scope" value="Eukaryota"/>
</dbReference>
<keyword evidence="4" id="KW-1185">Reference proteome</keyword>
<dbReference type="HOGENOM" id="CLU_957547_0_0_1"/>
<keyword evidence="1" id="KW-0677">Repeat</keyword>
<evidence type="ECO:0000313" key="4">
    <source>
        <dbReference type="Proteomes" id="UP000015104"/>
    </source>
</evidence>
<name>T1L5X7_TETUR</name>
<dbReference type="STRING" id="32264.T1L5X7"/>
<reference evidence="3" key="2">
    <citation type="submission" date="2015-06" db="UniProtKB">
        <authorList>
            <consortium name="EnsemblMetazoa"/>
        </authorList>
    </citation>
    <scope>IDENTIFICATION</scope>
</reference>
<feature type="compositionally biased region" description="Polar residues" evidence="2">
    <location>
        <begin position="31"/>
        <end position="41"/>
    </location>
</feature>
<dbReference type="AlphaFoldDB" id="T1L5X7"/>
<evidence type="ECO:0000256" key="1">
    <source>
        <dbReference type="ARBA" id="ARBA00022737"/>
    </source>
</evidence>
<evidence type="ECO:0000313" key="3">
    <source>
        <dbReference type="EnsemblMetazoa" id="tetur569g00010.1"/>
    </source>
</evidence>
<organism evidence="3 4">
    <name type="scientific">Tetranychus urticae</name>
    <name type="common">Two-spotted spider mite</name>
    <dbReference type="NCBI Taxonomy" id="32264"/>
    <lineage>
        <taxon>Eukaryota</taxon>
        <taxon>Metazoa</taxon>
        <taxon>Ecdysozoa</taxon>
        <taxon>Arthropoda</taxon>
        <taxon>Chelicerata</taxon>
        <taxon>Arachnida</taxon>
        <taxon>Acari</taxon>
        <taxon>Acariformes</taxon>
        <taxon>Trombidiformes</taxon>
        <taxon>Prostigmata</taxon>
        <taxon>Eleutherengona</taxon>
        <taxon>Raphignathae</taxon>
        <taxon>Tetranychoidea</taxon>
        <taxon>Tetranychidae</taxon>
        <taxon>Tetranychus</taxon>
    </lineage>
</organism>
<accession>T1L5X7</accession>
<dbReference type="PANTHER" id="PTHR22990">
    <property type="entry name" value="F-BOX ONLY PROTEIN"/>
    <property type="match status" value="1"/>
</dbReference>
<reference evidence="4" key="1">
    <citation type="submission" date="2011-08" db="EMBL/GenBank/DDBJ databases">
        <authorList>
            <person name="Rombauts S."/>
        </authorList>
    </citation>
    <scope>NUCLEOTIDE SEQUENCE</scope>
    <source>
        <strain evidence="4">London</strain>
    </source>
</reference>
<dbReference type="GO" id="GO:0006511">
    <property type="term" value="P:ubiquitin-dependent protein catabolic process"/>
    <property type="evidence" value="ECO:0007669"/>
    <property type="project" value="TreeGrafter"/>
</dbReference>
<feature type="region of interest" description="Disordered" evidence="2">
    <location>
        <begin position="31"/>
        <end position="64"/>
    </location>
</feature>
<protein>
    <submittedName>
        <fullName evidence="3">Uncharacterized protein</fullName>
    </submittedName>
</protein>
<evidence type="ECO:0000256" key="2">
    <source>
        <dbReference type="SAM" id="MobiDB-lite"/>
    </source>
</evidence>
<sequence>MYIEKKCVYFDTVEKAVNYCEETEGLHEVDTSLTSGNFNNTSSGHSSRSPSTVSSNLRKDDSTTKDNFNPPLIFIHSGKYKPEGLFIDSSIAMIGAGMFIYHKKNSDSTITFIEGSRRAYLGYVTLKFTPDTTSCVPHHKHYCLEITERCSPTIDHCIIRSSSAVGAAVCVSGPEASPWMSDIFRNAQRRVFVLTKSYIDPTIPRNEMHVYQGGVPRFGESRGTFPDQLSVDPIVSHNRIHHGQHVTLTILAIPGAYLSDASELESFRLLDLTKDHKKSAETSATGVPFEI</sequence>
<dbReference type="Proteomes" id="UP000015104">
    <property type="component" value="Unassembled WGS sequence"/>
</dbReference>
<dbReference type="InterPro" id="IPR051550">
    <property type="entry name" value="SCF-Subunits/Alg-Epimerases"/>
</dbReference>
<dbReference type="EMBL" id="CAEY01001495">
    <property type="status" value="NOT_ANNOTATED_CDS"/>
    <property type="molecule type" value="Genomic_DNA"/>
</dbReference>